<keyword evidence="2" id="KW-1185">Reference proteome</keyword>
<dbReference type="EMBL" id="FNJR01000001">
    <property type="protein sequence ID" value="SDO96519.1"/>
    <property type="molecule type" value="Genomic_DNA"/>
</dbReference>
<evidence type="ECO:0000313" key="2">
    <source>
        <dbReference type="Proteomes" id="UP000199497"/>
    </source>
</evidence>
<name>A0A1H0NV30_9ACTN</name>
<sequence>MRGLLNNTLEERSAGWLCGSYPVRSPCDKPTIANSSFGTGKQLSGDDCEIRVRPRGMCTTHCPARTRTALCEASSAFAVL</sequence>
<dbReference type="AlphaFoldDB" id="A0A1H0NV30"/>
<accession>A0A1H0NV30</accession>
<protein>
    <submittedName>
        <fullName evidence="1">Uncharacterized protein</fullName>
    </submittedName>
</protein>
<organism evidence="1 2">
    <name type="scientific">Actinopolyspora xinjiangensis</name>
    <dbReference type="NCBI Taxonomy" id="405564"/>
    <lineage>
        <taxon>Bacteria</taxon>
        <taxon>Bacillati</taxon>
        <taxon>Actinomycetota</taxon>
        <taxon>Actinomycetes</taxon>
        <taxon>Actinopolysporales</taxon>
        <taxon>Actinopolysporaceae</taxon>
        <taxon>Actinopolyspora</taxon>
    </lineage>
</organism>
<dbReference type="Proteomes" id="UP000199497">
    <property type="component" value="Unassembled WGS sequence"/>
</dbReference>
<reference evidence="2" key="1">
    <citation type="submission" date="2016-10" db="EMBL/GenBank/DDBJ databases">
        <authorList>
            <person name="Varghese N."/>
            <person name="Submissions S."/>
        </authorList>
    </citation>
    <scope>NUCLEOTIDE SEQUENCE [LARGE SCALE GENOMIC DNA]</scope>
    <source>
        <strain evidence="2">DSM 46732</strain>
    </source>
</reference>
<proteinExistence type="predicted"/>
<evidence type="ECO:0000313" key="1">
    <source>
        <dbReference type="EMBL" id="SDO96519.1"/>
    </source>
</evidence>
<dbReference type="STRING" id="405564.SAMN04487905_101270"/>
<gene>
    <name evidence="1" type="ORF">SAMN04487905_101270</name>
</gene>